<comment type="caution">
    <text evidence="1">The sequence shown here is derived from an EMBL/GenBank/DDBJ whole genome shotgun (WGS) entry which is preliminary data.</text>
</comment>
<evidence type="ECO:0000313" key="2">
    <source>
        <dbReference type="Proteomes" id="UP000518206"/>
    </source>
</evidence>
<accession>A0A7W4UCM5</accession>
<protein>
    <submittedName>
        <fullName evidence="1">Uncharacterized protein</fullName>
    </submittedName>
</protein>
<reference evidence="1 2" key="2">
    <citation type="submission" date="2020-08" db="EMBL/GenBank/DDBJ databases">
        <authorList>
            <person name="Partida-Martinez L."/>
            <person name="Huntemann M."/>
            <person name="Clum A."/>
            <person name="Wang J."/>
            <person name="Palaniappan K."/>
            <person name="Ritter S."/>
            <person name="Chen I.-M."/>
            <person name="Stamatis D."/>
            <person name="Reddy T."/>
            <person name="O'Malley R."/>
            <person name="Daum C."/>
            <person name="Shapiro N."/>
            <person name="Ivanova N."/>
            <person name="Kyrpides N."/>
            <person name="Woyke T."/>
        </authorList>
    </citation>
    <scope>NUCLEOTIDE SEQUENCE [LARGE SCALE GENOMIC DNA]</scope>
    <source>
        <strain evidence="1 2">RAS26</strain>
    </source>
</reference>
<dbReference type="EMBL" id="JACHVX010000001">
    <property type="protein sequence ID" value="MBB2921334.1"/>
    <property type="molecule type" value="Genomic_DNA"/>
</dbReference>
<reference evidence="1 2" key="1">
    <citation type="submission" date="2020-08" db="EMBL/GenBank/DDBJ databases">
        <title>The Agave Microbiome: Exploring the role of microbial communities in plant adaptations to desert environments.</title>
        <authorList>
            <person name="Partida-Martinez L.P."/>
        </authorList>
    </citation>
    <scope>NUCLEOTIDE SEQUENCE [LARGE SCALE GENOMIC DNA]</scope>
    <source>
        <strain evidence="1 2">RAS26</strain>
    </source>
</reference>
<name>A0A7W4UCM5_9CELL</name>
<gene>
    <name evidence="1" type="ORF">FHR80_000228</name>
</gene>
<evidence type="ECO:0000313" key="1">
    <source>
        <dbReference type="EMBL" id="MBB2921334.1"/>
    </source>
</evidence>
<dbReference type="AlphaFoldDB" id="A0A7W4UCM5"/>
<organism evidence="1 2">
    <name type="scientific">Cellulomonas cellasea</name>
    <dbReference type="NCBI Taxonomy" id="43670"/>
    <lineage>
        <taxon>Bacteria</taxon>
        <taxon>Bacillati</taxon>
        <taxon>Actinomycetota</taxon>
        <taxon>Actinomycetes</taxon>
        <taxon>Micrococcales</taxon>
        <taxon>Cellulomonadaceae</taxon>
        <taxon>Cellulomonas</taxon>
    </lineage>
</organism>
<dbReference type="RefSeq" id="WP_260176021.1">
    <property type="nucleotide sequence ID" value="NZ_JACHVX010000001.1"/>
</dbReference>
<proteinExistence type="predicted"/>
<dbReference type="Proteomes" id="UP000518206">
    <property type="component" value="Unassembled WGS sequence"/>
</dbReference>
<sequence length="40" mass="4090">MVTDVTSPTAATMTLAELAAHMAVTPQALYATSGRARLVA</sequence>